<evidence type="ECO:0000256" key="1">
    <source>
        <dbReference type="ARBA" id="ARBA00004496"/>
    </source>
</evidence>
<accession>A0A644X223</accession>
<evidence type="ECO:0000256" key="4">
    <source>
        <dbReference type="ARBA" id="ARBA00022598"/>
    </source>
</evidence>
<evidence type="ECO:0000256" key="8">
    <source>
        <dbReference type="ARBA" id="ARBA00022984"/>
    </source>
</evidence>
<keyword evidence="3" id="KW-0963">Cytoplasm</keyword>
<feature type="domain" description="ATP-grasp" evidence="10">
    <location>
        <begin position="120"/>
        <end position="320"/>
    </location>
</feature>
<dbReference type="InterPro" id="IPR011761">
    <property type="entry name" value="ATP-grasp"/>
</dbReference>
<dbReference type="InterPro" id="IPR000291">
    <property type="entry name" value="D-Ala_lig_Van_CS"/>
</dbReference>
<proteinExistence type="inferred from homology"/>
<dbReference type="Gene3D" id="3.30.1490.20">
    <property type="entry name" value="ATP-grasp fold, A domain"/>
    <property type="match status" value="1"/>
</dbReference>
<keyword evidence="4 11" id="KW-0436">Ligase</keyword>
<name>A0A644X223_9ZZZZ</name>
<dbReference type="PROSITE" id="PS00844">
    <property type="entry name" value="DALA_DALA_LIGASE_2"/>
    <property type="match status" value="1"/>
</dbReference>
<organism evidence="11">
    <name type="scientific">bioreactor metagenome</name>
    <dbReference type="NCBI Taxonomy" id="1076179"/>
    <lineage>
        <taxon>unclassified sequences</taxon>
        <taxon>metagenomes</taxon>
        <taxon>ecological metagenomes</taxon>
    </lineage>
</organism>
<evidence type="ECO:0000256" key="2">
    <source>
        <dbReference type="ARBA" id="ARBA00010871"/>
    </source>
</evidence>
<dbReference type="PANTHER" id="PTHR23132">
    <property type="entry name" value="D-ALANINE--D-ALANINE LIGASE"/>
    <property type="match status" value="1"/>
</dbReference>
<dbReference type="PROSITE" id="PS50975">
    <property type="entry name" value="ATP_GRASP"/>
    <property type="match status" value="1"/>
</dbReference>
<dbReference type="InterPro" id="IPR011095">
    <property type="entry name" value="Dala_Dala_lig_C"/>
</dbReference>
<dbReference type="NCBIfam" id="NF002378">
    <property type="entry name" value="PRK01372.1"/>
    <property type="match status" value="1"/>
</dbReference>
<evidence type="ECO:0000256" key="3">
    <source>
        <dbReference type="ARBA" id="ARBA00022490"/>
    </source>
</evidence>
<dbReference type="NCBIfam" id="TIGR01205">
    <property type="entry name" value="D_ala_D_alaTIGR"/>
    <property type="match status" value="1"/>
</dbReference>
<dbReference type="HAMAP" id="MF_00047">
    <property type="entry name" value="Dala_Dala_lig"/>
    <property type="match status" value="1"/>
</dbReference>
<protein>
    <submittedName>
        <fullName evidence="11">D-alanine--D-alanine ligase</fullName>
        <ecNumber evidence="11">6.3.2.4</ecNumber>
    </submittedName>
</protein>
<evidence type="ECO:0000256" key="9">
    <source>
        <dbReference type="ARBA" id="ARBA00023316"/>
    </source>
</evidence>
<evidence type="ECO:0000313" key="11">
    <source>
        <dbReference type="EMBL" id="MPM09828.1"/>
    </source>
</evidence>
<dbReference type="SUPFAM" id="SSF56059">
    <property type="entry name" value="Glutathione synthetase ATP-binding domain-like"/>
    <property type="match status" value="1"/>
</dbReference>
<dbReference type="SUPFAM" id="SSF52440">
    <property type="entry name" value="PreATP-grasp domain"/>
    <property type="match status" value="1"/>
</dbReference>
<dbReference type="PANTHER" id="PTHR23132:SF23">
    <property type="entry name" value="D-ALANINE--D-ALANINE LIGASE B"/>
    <property type="match status" value="1"/>
</dbReference>
<dbReference type="Pfam" id="PF07478">
    <property type="entry name" value="Dala_Dala_lig_C"/>
    <property type="match status" value="1"/>
</dbReference>
<comment type="subcellular location">
    <subcellularLocation>
        <location evidence="1">Cytoplasm</location>
    </subcellularLocation>
</comment>
<sequence>MKLNVALLAGGYSGESVISVQSAGVIAQKINRDKYNVYLIQINKDRWFWESENGPVDINRHDFSLPATEGDVRFDVAFIMIHGTPGENGVLQSYFELLGIPHTTCNAMVSNLTFNKFYTLQVVKSFGIHTSRSVYFNNSESARPEEVSSKLNFPVFIKPNSGGSSIGMSKVKTPAEVKDAIDKAFHEDNEVLAEEFTQGDELTCGVLRINGEITALPVTLIKSKKDFFDFEAKYTQGMSDEITPAPVEQFKIDDVVAASKLLYDKLNCRGVVRFDFIHNGSVPVFLEVNTIPGMSSASIVPQQARAAGIGEAELYDLIIANALKY</sequence>
<dbReference type="GO" id="GO:0005737">
    <property type="term" value="C:cytoplasm"/>
    <property type="evidence" value="ECO:0007669"/>
    <property type="project" value="UniProtKB-SubCell"/>
</dbReference>
<comment type="similarity">
    <text evidence="2">Belongs to the D-alanine--D-alanine ligase family.</text>
</comment>
<dbReference type="GO" id="GO:0046872">
    <property type="term" value="F:metal ion binding"/>
    <property type="evidence" value="ECO:0007669"/>
    <property type="project" value="InterPro"/>
</dbReference>
<keyword evidence="6" id="KW-0067">ATP-binding</keyword>
<dbReference type="InterPro" id="IPR005905">
    <property type="entry name" value="D_ala_D_ala"/>
</dbReference>
<gene>
    <name evidence="11" type="primary">ddl_15</name>
    <name evidence="11" type="ORF">SDC9_56151</name>
</gene>
<evidence type="ECO:0000256" key="7">
    <source>
        <dbReference type="ARBA" id="ARBA00022960"/>
    </source>
</evidence>
<dbReference type="GO" id="GO:0005524">
    <property type="term" value="F:ATP binding"/>
    <property type="evidence" value="ECO:0007669"/>
    <property type="project" value="UniProtKB-KW"/>
</dbReference>
<reference evidence="11" key="1">
    <citation type="submission" date="2019-08" db="EMBL/GenBank/DDBJ databases">
        <authorList>
            <person name="Kucharzyk K."/>
            <person name="Murdoch R.W."/>
            <person name="Higgins S."/>
            <person name="Loffler F."/>
        </authorList>
    </citation>
    <scope>NUCLEOTIDE SEQUENCE</scope>
</reference>
<evidence type="ECO:0000256" key="6">
    <source>
        <dbReference type="ARBA" id="ARBA00022840"/>
    </source>
</evidence>
<dbReference type="NCBIfam" id="NF002527">
    <property type="entry name" value="PRK01966.1-3"/>
    <property type="match status" value="1"/>
</dbReference>
<dbReference type="Pfam" id="PF01820">
    <property type="entry name" value="Dala_Dala_lig_N"/>
    <property type="match status" value="1"/>
</dbReference>
<dbReference type="GO" id="GO:0071555">
    <property type="term" value="P:cell wall organization"/>
    <property type="evidence" value="ECO:0007669"/>
    <property type="project" value="UniProtKB-KW"/>
</dbReference>
<dbReference type="EC" id="6.3.2.4" evidence="11"/>
<dbReference type="InterPro" id="IPR013815">
    <property type="entry name" value="ATP_grasp_subdomain_1"/>
</dbReference>
<dbReference type="Gene3D" id="3.30.470.20">
    <property type="entry name" value="ATP-grasp fold, B domain"/>
    <property type="match status" value="1"/>
</dbReference>
<dbReference type="InterPro" id="IPR016185">
    <property type="entry name" value="PreATP-grasp_dom_sf"/>
</dbReference>
<dbReference type="GO" id="GO:0008716">
    <property type="term" value="F:D-alanine-D-alanine ligase activity"/>
    <property type="evidence" value="ECO:0007669"/>
    <property type="project" value="UniProtKB-EC"/>
</dbReference>
<keyword evidence="8" id="KW-0573">Peptidoglycan synthesis</keyword>
<evidence type="ECO:0000259" key="10">
    <source>
        <dbReference type="PROSITE" id="PS50975"/>
    </source>
</evidence>
<dbReference type="EMBL" id="VSSQ01001617">
    <property type="protein sequence ID" value="MPM09828.1"/>
    <property type="molecule type" value="Genomic_DNA"/>
</dbReference>
<keyword evidence="9" id="KW-0961">Cell wall biogenesis/degradation</keyword>
<keyword evidence="7" id="KW-0133">Cell shape</keyword>
<dbReference type="PROSITE" id="PS00843">
    <property type="entry name" value="DALA_DALA_LIGASE_1"/>
    <property type="match status" value="1"/>
</dbReference>
<dbReference type="InterPro" id="IPR011127">
    <property type="entry name" value="Dala_Dala_lig_N"/>
</dbReference>
<dbReference type="Gene3D" id="3.40.50.20">
    <property type="match status" value="1"/>
</dbReference>
<dbReference type="GO" id="GO:0009252">
    <property type="term" value="P:peptidoglycan biosynthetic process"/>
    <property type="evidence" value="ECO:0007669"/>
    <property type="project" value="UniProtKB-KW"/>
</dbReference>
<dbReference type="PIRSF" id="PIRSF039102">
    <property type="entry name" value="Ddl/VanB"/>
    <property type="match status" value="1"/>
</dbReference>
<comment type="caution">
    <text evidence="11">The sequence shown here is derived from an EMBL/GenBank/DDBJ whole genome shotgun (WGS) entry which is preliminary data.</text>
</comment>
<dbReference type="AlphaFoldDB" id="A0A644X223"/>
<dbReference type="GO" id="GO:0008360">
    <property type="term" value="P:regulation of cell shape"/>
    <property type="evidence" value="ECO:0007669"/>
    <property type="project" value="UniProtKB-KW"/>
</dbReference>
<keyword evidence="5" id="KW-0547">Nucleotide-binding</keyword>
<evidence type="ECO:0000256" key="5">
    <source>
        <dbReference type="ARBA" id="ARBA00022741"/>
    </source>
</evidence>